<name>A0A163FTI6_DIDRA</name>
<feature type="compositionally biased region" description="Polar residues" evidence="2">
    <location>
        <begin position="39"/>
        <end position="63"/>
    </location>
</feature>
<dbReference type="Proteomes" id="UP000076837">
    <property type="component" value="Unassembled WGS sequence"/>
</dbReference>
<dbReference type="EMBL" id="JYNV01000155">
    <property type="protein sequence ID" value="KZM24531.1"/>
    <property type="molecule type" value="Genomic_DNA"/>
</dbReference>
<dbReference type="InterPro" id="IPR058602">
    <property type="entry name" value="YAG7_dimerisation_dom"/>
</dbReference>
<feature type="compositionally biased region" description="Basic and acidic residues" evidence="2">
    <location>
        <begin position="434"/>
        <end position="449"/>
    </location>
</feature>
<evidence type="ECO:0000256" key="2">
    <source>
        <dbReference type="SAM" id="MobiDB-lite"/>
    </source>
</evidence>
<dbReference type="OrthoDB" id="5399559at2759"/>
<sequence>MASEVVSKLQNLVTGESKSARKKKAKQESSATAVPAATEITSSEAGATAGSDPNGNVNGDSENSYIKELQKNIRNINKKLNATQKVDSIIAENPGVSLDDLAASRKINADQKAQAQRKPKLQADLAQLEEQVAQYKKFDQEYQEKHARERELLQKSHSSELEALREAVKAEAAIEQKKVFREKILTLSRFLRAAAARRQLEDDDSDLTKAFEGALLQVYGGDAVAVAAAEKLIEGAEDGVPSTEGVLLTVTYSQVKQAALEEAPFAAEEAWVDDVAQAQPTSPETEAPETVSDPTVTHAGLTELDAGSATVGHAHADQSGAPAAASIEPEAANAAATAQWDKQAAGQDEPLSEPFEIIPRDPAETEAPHETAPVTSTQSWADDTPEPVATQTPASDGFSEVQHNRGGRGRGGQHQGEGRGGYRGRGRGGPRGGGEFRGRGRGRGGDFRGGRGGFRGAPRGESSA</sequence>
<feature type="region of interest" description="Disordered" evidence="2">
    <location>
        <begin position="309"/>
        <end position="464"/>
    </location>
</feature>
<feature type="compositionally biased region" description="Polar residues" evidence="2">
    <location>
        <begin position="8"/>
        <end position="17"/>
    </location>
</feature>
<dbReference type="AlphaFoldDB" id="A0A163FTI6"/>
<feature type="compositionally biased region" description="Gly residues" evidence="2">
    <location>
        <begin position="409"/>
        <end position="421"/>
    </location>
</feature>
<dbReference type="Pfam" id="PF26434">
    <property type="entry name" value="YAG7_C"/>
    <property type="match status" value="1"/>
</dbReference>
<feature type="coiled-coil region" evidence="1">
    <location>
        <begin position="111"/>
        <end position="145"/>
    </location>
</feature>
<evidence type="ECO:0000313" key="4">
    <source>
        <dbReference type="EMBL" id="KZM24531.1"/>
    </source>
</evidence>
<accession>A0A163FTI6</accession>
<evidence type="ECO:0000313" key="5">
    <source>
        <dbReference type="Proteomes" id="UP000076837"/>
    </source>
</evidence>
<gene>
    <name evidence="4" type="ORF">ST47_g4235</name>
</gene>
<evidence type="ECO:0000259" key="3">
    <source>
        <dbReference type="Pfam" id="PF26434"/>
    </source>
</evidence>
<protein>
    <recommendedName>
        <fullName evidence="3">YAG7-like dimerisation domain-containing protein</fullName>
    </recommendedName>
</protein>
<keyword evidence="5" id="KW-1185">Reference proteome</keyword>
<proteinExistence type="predicted"/>
<evidence type="ECO:0000256" key="1">
    <source>
        <dbReference type="SAM" id="Coils"/>
    </source>
</evidence>
<feature type="domain" description="YAG7-like dimerisation" evidence="3">
    <location>
        <begin position="178"/>
        <end position="261"/>
    </location>
</feature>
<comment type="caution">
    <text evidence="4">The sequence shown here is derived from an EMBL/GenBank/DDBJ whole genome shotgun (WGS) entry which is preliminary data.</text>
</comment>
<feature type="region of interest" description="Disordered" evidence="2">
    <location>
        <begin position="1"/>
        <end position="63"/>
    </location>
</feature>
<reference evidence="4 5" key="1">
    <citation type="journal article" date="2016" name="Sci. Rep.">
        <title>Draft genome sequencing and secretome analysis of fungal phytopathogen Ascochyta rabiei provides insight into the necrotrophic effector repertoire.</title>
        <authorList>
            <person name="Verma S."/>
            <person name="Gazara R.K."/>
            <person name="Nizam S."/>
            <person name="Parween S."/>
            <person name="Chattopadhyay D."/>
            <person name="Verma P.K."/>
        </authorList>
    </citation>
    <scope>NUCLEOTIDE SEQUENCE [LARGE SCALE GENOMIC DNA]</scope>
    <source>
        <strain evidence="4 5">ArDII</strain>
    </source>
</reference>
<feature type="compositionally biased region" description="Basic and acidic residues" evidence="2">
    <location>
        <begin position="358"/>
        <end position="369"/>
    </location>
</feature>
<dbReference type="STRING" id="5454.A0A163FTI6"/>
<organism evidence="4 5">
    <name type="scientific">Didymella rabiei</name>
    <name type="common">Chickpea ascochyta blight fungus</name>
    <name type="synonym">Mycosphaerella rabiei</name>
    <dbReference type="NCBI Taxonomy" id="5454"/>
    <lineage>
        <taxon>Eukaryota</taxon>
        <taxon>Fungi</taxon>
        <taxon>Dikarya</taxon>
        <taxon>Ascomycota</taxon>
        <taxon>Pezizomycotina</taxon>
        <taxon>Dothideomycetes</taxon>
        <taxon>Pleosporomycetidae</taxon>
        <taxon>Pleosporales</taxon>
        <taxon>Pleosporineae</taxon>
        <taxon>Didymellaceae</taxon>
        <taxon>Ascochyta</taxon>
    </lineage>
</organism>
<feature type="compositionally biased region" description="Low complexity" evidence="2">
    <location>
        <begin position="321"/>
        <end position="345"/>
    </location>
</feature>
<keyword evidence="1" id="KW-0175">Coiled coil</keyword>